<reference evidence="1" key="1">
    <citation type="submission" date="2020-11" db="EMBL/GenBank/DDBJ databases">
        <title>Sequencing the genomes of 1000 actinobacteria strains.</title>
        <authorList>
            <person name="Klenk H.-P."/>
        </authorList>
    </citation>
    <scope>NUCLEOTIDE SEQUENCE</scope>
    <source>
        <strain evidence="1">DSM 43175</strain>
    </source>
</reference>
<sequence length="45" mass="4890">MHRLTAHHPVVPDHASGVVEEAHIRAALWQSSPGTAVIFARPPNK</sequence>
<dbReference type="EMBL" id="JADOUA010000001">
    <property type="protein sequence ID" value="MBG6092020.1"/>
    <property type="molecule type" value="Genomic_DNA"/>
</dbReference>
<protein>
    <submittedName>
        <fullName evidence="1">Uncharacterized protein</fullName>
    </submittedName>
</protein>
<accession>A0A931DL57</accession>
<dbReference type="AlphaFoldDB" id="A0A931DL57"/>
<name>A0A931DL57_9ACTN</name>
<dbReference type="Proteomes" id="UP000614047">
    <property type="component" value="Unassembled WGS sequence"/>
</dbReference>
<keyword evidence="2" id="KW-1185">Reference proteome</keyword>
<organism evidence="1 2">
    <name type="scientific">Actinomadura viridis</name>
    <dbReference type="NCBI Taxonomy" id="58110"/>
    <lineage>
        <taxon>Bacteria</taxon>
        <taxon>Bacillati</taxon>
        <taxon>Actinomycetota</taxon>
        <taxon>Actinomycetes</taxon>
        <taxon>Streptosporangiales</taxon>
        <taxon>Thermomonosporaceae</taxon>
        <taxon>Actinomadura</taxon>
    </lineage>
</organism>
<gene>
    <name evidence="1" type="ORF">IW256_006133</name>
</gene>
<evidence type="ECO:0000313" key="2">
    <source>
        <dbReference type="Proteomes" id="UP000614047"/>
    </source>
</evidence>
<proteinExistence type="predicted"/>
<evidence type="ECO:0000313" key="1">
    <source>
        <dbReference type="EMBL" id="MBG6092020.1"/>
    </source>
</evidence>
<comment type="caution">
    <text evidence="1">The sequence shown here is derived from an EMBL/GenBank/DDBJ whole genome shotgun (WGS) entry which is preliminary data.</text>
</comment>